<evidence type="ECO:0000256" key="4">
    <source>
        <dbReference type="ARBA" id="ARBA00022989"/>
    </source>
</evidence>
<feature type="transmembrane region" description="Helical" evidence="8">
    <location>
        <begin position="12"/>
        <end position="32"/>
    </location>
</feature>
<feature type="transmembrane region" description="Helical" evidence="8">
    <location>
        <begin position="92"/>
        <end position="110"/>
    </location>
</feature>
<feature type="transmembrane region" description="Helical" evidence="8">
    <location>
        <begin position="429"/>
        <end position="451"/>
    </location>
</feature>
<keyword evidence="4 8" id="KW-1133">Transmembrane helix</keyword>
<gene>
    <name evidence="9" type="ORF">ASPSYDRAFT_612917</name>
</gene>
<dbReference type="CDD" id="cd11476">
    <property type="entry name" value="SLC5sbd_DUR3"/>
    <property type="match status" value="1"/>
</dbReference>
<feature type="transmembrane region" description="Helical" evidence="8">
    <location>
        <begin position="368"/>
        <end position="386"/>
    </location>
</feature>
<dbReference type="OrthoDB" id="6132759at2759"/>
<feature type="transmembrane region" description="Helical" evidence="8">
    <location>
        <begin position="52"/>
        <end position="72"/>
    </location>
</feature>
<dbReference type="PANTHER" id="PTHR46154:SF1">
    <property type="entry name" value="ACTIVE TRANSPORTER, PUTATIVE (AFU_ORTHOLOGUE AFUA_1G17570)-RELATED"/>
    <property type="match status" value="1"/>
</dbReference>
<reference evidence="10" key="1">
    <citation type="journal article" date="2017" name="Genome Biol.">
        <title>Comparative genomics reveals high biological diversity and specific adaptations in the industrially and medically important fungal genus Aspergillus.</title>
        <authorList>
            <person name="de Vries R.P."/>
            <person name="Riley R."/>
            <person name="Wiebenga A."/>
            <person name="Aguilar-Osorio G."/>
            <person name="Amillis S."/>
            <person name="Uchima C.A."/>
            <person name="Anderluh G."/>
            <person name="Asadollahi M."/>
            <person name="Askin M."/>
            <person name="Barry K."/>
            <person name="Battaglia E."/>
            <person name="Bayram O."/>
            <person name="Benocci T."/>
            <person name="Braus-Stromeyer S.A."/>
            <person name="Caldana C."/>
            <person name="Canovas D."/>
            <person name="Cerqueira G.C."/>
            <person name="Chen F."/>
            <person name="Chen W."/>
            <person name="Choi C."/>
            <person name="Clum A."/>
            <person name="Dos Santos R.A."/>
            <person name="Damasio A.R."/>
            <person name="Diallinas G."/>
            <person name="Emri T."/>
            <person name="Fekete E."/>
            <person name="Flipphi M."/>
            <person name="Freyberg S."/>
            <person name="Gallo A."/>
            <person name="Gournas C."/>
            <person name="Habgood R."/>
            <person name="Hainaut M."/>
            <person name="Harispe M.L."/>
            <person name="Henrissat B."/>
            <person name="Hilden K.S."/>
            <person name="Hope R."/>
            <person name="Hossain A."/>
            <person name="Karabika E."/>
            <person name="Karaffa L."/>
            <person name="Karanyi Z."/>
            <person name="Krasevec N."/>
            <person name="Kuo A."/>
            <person name="Kusch H."/>
            <person name="LaButti K."/>
            <person name="Lagendijk E.L."/>
            <person name="Lapidus A."/>
            <person name="Levasseur A."/>
            <person name="Lindquist E."/>
            <person name="Lipzen A."/>
            <person name="Logrieco A.F."/>
            <person name="MacCabe A."/>
            <person name="Maekelae M.R."/>
            <person name="Malavazi I."/>
            <person name="Melin P."/>
            <person name="Meyer V."/>
            <person name="Mielnichuk N."/>
            <person name="Miskei M."/>
            <person name="Molnar A.P."/>
            <person name="Mule G."/>
            <person name="Ngan C.Y."/>
            <person name="Orejas M."/>
            <person name="Orosz E."/>
            <person name="Ouedraogo J.P."/>
            <person name="Overkamp K.M."/>
            <person name="Park H.-S."/>
            <person name="Perrone G."/>
            <person name="Piumi F."/>
            <person name="Punt P.J."/>
            <person name="Ram A.F."/>
            <person name="Ramon A."/>
            <person name="Rauscher S."/>
            <person name="Record E."/>
            <person name="Riano-Pachon D.M."/>
            <person name="Robert V."/>
            <person name="Roehrig J."/>
            <person name="Ruller R."/>
            <person name="Salamov A."/>
            <person name="Salih N.S."/>
            <person name="Samson R.A."/>
            <person name="Sandor E."/>
            <person name="Sanguinetti M."/>
            <person name="Schuetze T."/>
            <person name="Sepcic K."/>
            <person name="Shelest E."/>
            <person name="Sherlock G."/>
            <person name="Sophianopoulou V."/>
            <person name="Squina F.M."/>
            <person name="Sun H."/>
            <person name="Susca A."/>
            <person name="Todd R.B."/>
            <person name="Tsang A."/>
            <person name="Unkles S.E."/>
            <person name="van de Wiele N."/>
            <person name="van Rossen-Uffink D."/>
            <person name="Oliveira J.V."/>
            <person name="Vesth T.C."/>
            <person name="Visser J."/>
            <person name="Yu J.-H."/>
            <person name="Zhou M."/>
            <person name="Andersen M.R."/>
            <person name="Archer D.B."/>
            <person name="Baker S.E."/>
            <person name="Benoit I."/>
            <person name="Brakhage A.A."/>
            <person name="Braus G.H."/>
            <person name="Fischer R."/>
            <person name="Frisvad J.C."/>
            <person name="Goldman G.H."/>
            <person name="Houbraken J."/>
            <person name="Oakley B."/>
            <person name="Pocsi I."/>
            <person name="Scazzocchio C."/>
            <person name="Seiboth B."/>
            <person name="vanKuyk P.A."/>
            <person name="Wortman J."/>
            <person name="Dyer P.S."/>
            <person name="Grigoriev I.V."/>
        </authorList>
    </citation>
    <scope>NUCLEOTIDE SEQUENCE [LARGE SCALE GENOMIC DNA]</scope>
    <source>
        <strain evidence="10">CBS 593.65</strain>
    </source>
</reference>
<dbReference type="InterPro" id="IPR001734">
    <property type="entry name" value="Na/solute_symporter"/>
</dbReference>
<keyword evidence="3 8" id="KW-0812">Transmembrane</keyword>
<dbReference type="Pfam" id="PF00474">
    <property type="entry name" value="SSF"/>
    <property type="match status" value="1"/>
</dbReference>
<name>A0A1L9TRP6_9EURO</name>
<comment type="subcellular location">
    <subcellularLocation>
        <location evidence="1">Membrane</location>
        <topology evidence="1">Multi-pass membrane protein</topology>
    </subcellularLocation>
</comment>
<comment type="similarity">
    <text evidence="2 6">Belongs to the sodium:solute symporter (SSF) (TC 2.A.21) family.</text>
</comment>
<feature type="transmembrane region" description="Helical" evidence="8">
    <location>
        <begin position="611"/>
        <end position="633"/>
    </location>
</feature>
<feature type="transmembrane region" description="Helical" evidence="8">
    <location>
        <begin position="338"/>
        <end position="362"/>
    </location>
</feature>
<feature type="transmembrane region" description="Helical" evidence="8">
    <location>
        <begin position="292"/>
        <end position="317"/>
    </location>
</feature>
<evidence type="ECO:0008006" key="11">
    <source>
        <dbReference type="Google" id="ProtNLM"/>
    </source>
</evidence>
<feature type="transmembrane region" description="Helical" evidence="8">
    <location>
        <begin position="497"/>
        <end position="517"/>
    </location>
</feature>
<feature type="transmembrane region" description="Helical" evidence="8">
    <location>
        <begin position="398"/>
        <end position="417"/>
    </location>
</feature>
<evidence type="ECO:0000313" key="10">
    <source>
        <dbReference type="Proteomes" id="UP000184356"/>
    </source>
</evidence>
<protein>
    <recommendedName>
        <fullName evidence="11">Urea active transporter</fullName>
    </recommendedName>
</protein>
<dbReference type="GO" id="GO:0005886">
    <property type="term" value="C:plasma membrane"/>
    <property type="evidence" value="ECO:0007669"/>
    <property type="project" value="TreeGrafter"/>
</dbReference>
<accession>A0A1L9TRP6</accession>
<evidence type="ECO:0000256" key="6">
    <source>
        <dbReference type="RuleBase" id="RU362091"/>
    </source>
</evidence>
<evidence type="ECO:0000313" key="9">
    <source>
        <dbReference type="EMBL" id="OJJ62116.1"/>
    </source>
</evidence>
<feature type="transmembrane region" description="Helical" evidence="8">
    <location>
        <begin position="580"/>
        <end position="599"/>
    </location>
</feature>
<feature type="transmembrane region" description="Helical" evidence="8">
    <location>
        <begin position="198"/>
        <end position="217"/>
    </location>
</feature>
<keyword evidence="10" id="KW-1185">Reference proteome</keyword>
<dbReference type="PROSITE" id="PS50283">
    <property type="entry name" value="NA_SOLUT_SYMP_3"/>
    <property type="match status" value="1"/>
</dbReference>
<dbReference type="EMBL" id="KV878583">
    <property type="protein sequence ID" value="OJJ62116.1"/>
    <property type="molecule type" value="Genomic_DNA"/>
</dbReference>
<dbReference type="GO" id="GO:0015204">
    <property type="term" value="F:urea transmembrane transporter activity"/>
    <property type="evidence" value="ECO:0007669"/>
    <property type="project" value="InterPro"/>
</dbReference>
<dbReference type="Gene3D" id="1.20.1730.10">
    <property type="entry name" value="Sodium/glucose cotransporter"/>
    <property type="match status" value="1"/>
</dbReference>
<organism evidence="9 10">
    <name type="scientific">Aspergillus sydowii CBS 593.65</name>
    <dbReference type="NCBI Taxonomy" id="1036612"/>
    <lineage>
        <taxon>Eukaryota</taxon>
        <taxon>Fungi</taxon>
        <taxon>Dikarya</taxon>
        <taxon>Ascomycota</taxon>
        <taxon>Pezizomycotina</taxon>
        <taxon>Eurotiomycetes</taxon>
        <taxon>Eurotiomycetidae</taxon>
        <taxon>Eurotiales</taxon>
        <taxon>Aspergillaceae</taxon>
        <taxon>Aspergillus</taxon>
        <taxon>Aspergillus subgen. Nidulantes</taxon>
    </lineage>
</organism>
<evidence type="ECO:0000256" key="8">
    <source>
        <dbReference type="SAM" id="Phobius"/>
    </source>
</evidence>
<dbReference type="RefSeq" id="XP_040705922.1">
    <property type="nucleotide sequence ID" value="XM_040849966.1"/>
</dbReference>
<feature type="transmembrane region" description="Helical" evidence="8">
    <location>
        <begin position="458"/>
        <end position="482"/>
    </location>
</feature>
<dbReference type="InterPro" id="IPR038377">
    <property type="entry name" value="Na/Glc_symporter_sf"/>
</dbReference>
<dbReference type="GeneID" id="63766039"/>
<evidence type="ECO:0000256" key="5">
    <source>
        <dbReference type="ARBA" id="ARBA00023136"/>
    </source>
</evidence>
<proteinExistence type="inferred from homology"/>
<dbReference type="STRING" id="1036612.A0A1L9TRP6"/>
<dbReference type="AlphaFoldDB" id="A0A1L9TRP6"/>
<evidence type="ECO:0000256" key="3">
    <source>
        <dbReference type="ARBA" id="ARBA00022692"/>
    </source>
</evidence>
<dbReference type="InterPro" id="IPR031155">
    <property type="entry name" value="DUR"/>
</dbReference>
<feature type="compositionally biased region" description="Polar residues" evidence="7">
    <location>
        <begin position="548"/>
        <end position="560"/>
    </location>
</feature>
<dbReference type="VEuPathDB" id="FungiDB:ASPSYDRAFT_612917"/>
<keyword evidence="5 8" id="KW-0472">Membrane</keyword>
<dbReference type="PANTHER" id="PTHR46154">
    <property type="match status" value="1"/>
</dbReference>
<evidence type="ECO:0000256" key="2">
    <source>
        <dbReference type="ARBA" id="ARBA00006434"/>
    </source>
</evidence>
<dbReference type="NCBIfam" id="TIGR00813">
    <property type="entry name" value="sss"/>
    <property type="match status" value="1"/>
</dbReference>
<evidence type="ECO:0000256" key="1">
    <source>
        <dbReference type="ARBA" id="ARBA00004141"/>
    </source>
</evidence>
<feature type="region of interest" description="Disordered" evidence="7">
    <location>
        <begin position="537"/>
        <end position="561"/>
    </location>
</feature>
<sequence length="690" mass="74109">MSGQVPPPLPQGAGYGVVVGLGVAFALGMVWVTKMLKKTFNEDANSTETFMVANRTIGTGLTSCAVISSWLYSSALLGATLLTYNYGLALGVWWGASASTMITLMAYLAIQAKRRAPNAHTLLEIIKVRYGKSAHQLWIFLCLLNNTFVFTSMVVGSSTSVSALTGMDVVASSYLLPLGVAVYTYFGGLKATFLTDYVHTFIIMIILCWFTIKVIAVNEIGSIGALFDAVVTADKEKPVAGNYQGSHLTMRSEQCLYFGLLHITGNIGGVLMDTGFWQKGFSADFEAAVPGYVLGGVASFSVPWTFGTIVGLAALALEKTSAWPTFPNPMSSSEVSAGLVLPYVAQAVAGKAGAGAILVTIFMSTTSIASAQMIATSSIISFDIYGTYVNRAPTNSQLLRWSHIGVVATSLFISTLATAFHKGGVDMSWLLYMIGLFTCPGVFPTCFALLWKRQTKQAAIISPIAGMACGLAVWFGSAYAYYGEITVAATGGTLPCLFGTITSFFVPLPTTVIISLLQKHEFDWAVLGRIEQVAAEEGEASTKDKTHGTNQDTQTNTGAETETPLFTPEKAKYLKRMSRWAAFWAVFTVTGHALLWPLPMFGARIVFSKCFFIAWVVISLIWLWFTLVVAIFYPLVDGGLKQMWAVLIVARRKLLRDDGGSGSGSESEGTVIENRALDSSAEKIGVLAKV</sequence>
<dbReference type="Proteomes" id="UP000184356">
    <property type="component" value="Unassembled WGS sequence"/>
</dbReference>
<evidence type="ECO:0000256" key="7">
    <source>
        <dbReference type="SAM" id="MobiDB-lite"/>
    </source>
</evidence>
<feature type="transmembrane region" description="Helical" evidence="8">
    <location>
        <begin position="137"/>
        <end position="157"/>
    </location>
</feature>